<dbReference type="EMBL" id="CAKJTI010000013">
    <property type="protein sequence ID" value="CAG9613442.1"/>
    <property type="molecule type" value="Genomic_DNA"/>
</dbReference>
<comment type="caution">
    <text evidence="1">The sequence shown here is derived from an EMBL/GenBank/DDBJ whole genome shotgun (WGS) entry which is preliminary data.</text>
</comment>
<name>A0ABN7ZYT3_9BACI</name>
<evidence type="ECO:0008006" key="3">
    <source>
        <dbReference type="Google" id="ProtNLM"/>
    </source>
</evidence>
<protein>
    <recommendedName>
        <fullName evidence="3">SynChlorMet cassette protein ScmC</fullName>
    </recommendedName>
</protein>
<evidence type="ECO:0000313" key="1">
    <source>
        <dbReference type="EMBL" id="CAG9613442.1"/>
    </source>
</evidence>
<dbReference type="RefSeq" id="WP_230575517.1">
    <property type="nucleotide sequence ID" value="NZ_CAKJTI010000013.1"/>
</dbReference>
<proteinExistence type="predicted"/>
<evidence type="ECO:0000313" key="2">
    <source>
        <dbReference type="Proteomes" id="UP000789423"/>
    </source>
</evidence>
<organism evidence="1 2">
    <name type="scientific">Bacillus rhizoplanae</name>
    <dbReference type="NCBI Taxonomy" id="2880966"/>
    <lineage>
        <taxon>Bacteria</taxon>
        <taxon>Bacillati</taxon>
        <taxon>Bacillota</taxon>
        <taxon>Bacilli</taxon>
        <taxon>Bacillales</taxon>
        <taxon>Bacillaceae</taxon>
        <taxon>Bacillus</taxon>
    </lineage>
</organism>
<keyword evidence="2" id="KW-1185">Reference proteome</keyword>
<sequence>MENILVQIGEHIVSIYSTSEKLMDWIKTHFQIAEGNHVAKINSPNLSIRIEDNYGVSFVDYNVEICSDSDKITYQRADYLIDVNSTYNEATILVYDELALKHALHNLYSAFIVHNRWGLLIHSSCVDHQGKAYLFSGQSGAGKSTVAKLSAPRPLLSDEATIVKIDENEIKVFDSPFRSELTTSYVHQSCHLSSIYLLIQSLDVKALPVKKSDAMLGIMDKIFYWHHDSLETAKLLDMCKQLIEKIPVYNMYFQKNDSFWEMIS</sequence>
<accession>A0ABN7ZYT3</accession>
<reference evidence="1 2" key="1">
    <citation type="submission" date="2021-10" db="EMBL/GenBank/DDBJ databases">
        <authorList>
            <person name="Criscuolo A."/>
        </authorList>
    </citation>
    <scope>NUCLEOTIDE SEQUENCE [LARGE SCALE GENOMIC DNA]</scope>
    <source>
        <strain evidence="2">CIP 111899</strain>
    </source>
</reference>
<dbReference type="InterPro" id="IPR027417">
    <property type="entry name" value="P-loop_NTPase"/>
</dbReference>
<gene>
    <name evidence="1" type="ORF">BACCIP111899_02657</name>
</gene>
<dbReference type="Proteomes" id="UP000789423">
    <property type="component" value="Unassembled WGS sequence"/>
</dbReference>
<dbReference type="SUPFAM" id="SSF53795">
    <property type="entry name" value="PEP carboxykinase-like"/>
    <property type="match status" value="1"/>
</dbReference>
<dbReference type="Gene3D" id="3.40.50.300">
    <property type="entry name" value="P-loop containing nucleotide triphosphate hydrolases"/>
    <property type="match status" value="1"/>
</dbReference>